<gene>
    <name evidence="6" type="ORF">CTI12_AA488650</name>
</gene>
<dbReference type="GO" id="GO:0003677">
    <property type="term" value="F:DNA binding"/>
    <property type="evidence" value="ECO:0007669"/>
    <property type="project" value="InterPro"/>
</dbReference>
<keyword evidence="4" id="KW-0067">ATP-binding</keyword>
<keyword evidence="3" id="KW-0547">Nucleotide-binding</keyword>
<dbReference type="Gene3D" id="1.10.3260.10">
    <property type="entry name" value="DNA ligase, ATP-dependent, N-terminal domain"/>
    <property type="match status" value="1"/>
</dbReference>
<dbReference type="InterPro" id="IPR036599">
    <property type="entry name" value="DNA_ligase_N_sf"/>
</dbReference>
<evidence type="ECO:0000256" key="3">
    <source>
        <dbReference type="ARBA" id="ARBA00022741"/>
    </source>
</evidence>
<dbReference type="PANTHER" id="PTHR45674:SF9">
    <property type="entry name" value="DNA LIGASE 3"/>
    <property type="match status" value="1"/>
</dbReference>
<organism evidence="6 7">
    <name type="scientific">Artemisia annua</name>
    <name type="common">Sweet wormwood</name>
    <dbReference type="NCBI Taxonomy" id="35608"/>
    <lineage>
        <taxon>Eukaryota</taxon>
        <taxon>Viridiplantae</taxon>
        <taxon>Streptophyta</taxon>
        <taxon>Embryophyta</taxon>
        <taxon>Tracheophyta</taxon>
        <taxon>Spermatophyta</taxon>
        <taxon>Magnoliopsida</taxon>
        <taxon>eudicotyledons</taxon>
        <taxon>Gunneridae</taxon>
        <taxon>Pentapetalae</taxon>
        <taxon>asterids</taxon>
        <taxon>campanulids</taxon>
        <taxon>Asterales</taxon>
        <taxon>Asteraceae</taxon>
        <taxon>Asteroideae</taxon>
        <taxon>Anthemideae</taxon>
        <taxon>Artemisiinae</taxon>
        <taxon>Artemisia</taxon>
    </lineage>
</organism>
<sequence>MRTVLPALAHEIVRNSNHGRVMESQKEMLQGLSAAVIEAYNMLPNLDLPILSVMTKGVEFSCATLLMVPGIPIKPMLAKFRNAISIINGVCKSDTMTFIIDAEVVAVDRKSGPKLLSFQELSSRDREGKNSVIRVDVCLFAFGVMFANGQKSQTDVKTEFDRFEFASSSDVKEVVSEAVNKPRNITCKVLTHLVTDYVS</sequence>
<evidence type="ECO:0000256" key="4">
    <source>
        <dbReference type="ARBA" id="ARBA00022840"/>
    </source>
</evidence>
<dbReference type="Gene3D" id="3.30.470.30">
    <property type="entry name" value="DNA ligase/mRNA capping enzyme"/>
    <property type="match status" value="1"/>
</dbReference>
<keyword evidence="2 6" id="KW-0436">Ligase</keyword>
<proteinExistence type="inferred from homology"/>
<dbReference type="SUPFAM" id="SSF56091">
    <property type="entry name" value="DNA ligase/mRNA capping enzyme, catalytic domain"/>
    <property type="match status" value="1"/>
</dbReference>
<evidence type="ECO:0000313" key="6">
    <source>
        <dbReference type="EMBL" id="PWA48888.1"/>
    </source>
</evidence>
<evidence type="ECO:0000256" key="1">
    <source>
        <dbReference type="ARBA" id="ARBA00007572"/>
    </source>
</evidence>
<dbReference type="InterPro" id="IPR050191">
    <property type="entry name" value="ATP-dep_DNA_ligase"/>
</dbReference>
<protein>
    <submittedName>
        <fullName evidence="6">DNA LIGASE 6</fullName>
    </submittedName>
</protein>
<dbReference type="InterPro" id="IPR012310">
    <property type="entry name" value="DNA_ligase_ATP-dep_cent"/>
</dbReference>
<reference evidence="6 7" key="1">
    <citation type="journal article" date="2018" name="Mol. Plant">
        <title>The genome of Artemisia annua provides insight into the evolution of Asteraceae family and artemisinin biosynthesis.</title>
        <authorList>
            <person name="Shen Q."/>
            <person name="Zhang L."/>
            <person name="Liao Z."/>
            <person name="Wang S."/>
            <person name="Yan T."/>
            <person name="Shi P."/>
            <person name="Liu M."/>
            <person name="Fu X."/>
            <person name="Pan Q."/>
            <person name="Wang Y."/>
            <person name="Lv Z."/>
            <person name="Lu X."/>
            <person name="Zhang F."/>
            <person name="Jiang W."/>
            <person name="Ma Y."/>
            <person name="Chen M."/>
            <person name="Hao X."/>
            <person name="Li L."/>
            <person name="Tang Y."/>
            <person name="Lv G."/>
            <person name="Zhou Y."/>
            <person name="Sun X."/>
            <person name="Brodelius P.E."/>
            <person name="Rose J.K.C."/>
            <person name="Tang K."/>
        </authorList>
    </citation>
    <scope>NUCLEOTIDE SEQUENCE [LARGE SCALE GENOMIC DNA]</scope>
    <source>
        <strain evidence="7">cv. Huhao1</strain>
        <tissue evidence="6">Leaf</tissue>
    </source>
</reference>
<name>A0A2U1LIR3_ARTAN</name>
<dbReference type="GO" id="GO:0006281">
    <property type="term" value="P:DNA repair"/>
    <property type="evidence" value="ECO:0007669"/>
    <property type="project" value="InterPro"/>
</dbReference>
<accession>A0A2U1LIR3</accession>
<dbReference type="Proteomes" id="UP000245207">
    <property type="component" value="Unassembled WGS sequence"/>
</dbReference>
<evidence type="ECO:0000256" key="2">
    <source>
        <dbReference type="ARBA" id="ARBA00022598"/>
    </source>
</evidence>
<dbReference type="GO" id="GO:0006310">
    <property type="term" value="P:DNA recombination"/>
    <property type="evidence" value="ECO:0007669"/>
    <property type="project" value="InterPro"/>
</dbReference>
<comment type="similarity">
    <text evidence="1">Belongs to the ATP-dependent DNA ligase family.</text>
</comment>
<dbReference type="OrthoDB" id="1741735at2759"/>
<dbReference type="AlphaFoldDB" id="A0A2U1LIR3"/>
<dbReference type="STRING" id="35608.A0A2U1LIR3"/>
<evidence type="ECO:0000259" key="5">
    <source>
        <dbReference type="Pfam" id="PF01068"/>
    </source>
</evidence>
<feature type="domain" description="ATP-dependent DNA ligase family profile" evidence="5">
    <location>
        <begin position="74"/>
        <end position="151"/>
    </location>
</feature>
<dbReference type="PANTHER" id="PTHR45674">
    <property type="entry name" value="DNA LIGASE 1/3 FAMILY MEMBER"/>
    <property type="match status" value="1"/>
</dbReference>
<dbReference type="GO" id="GO:0005524">
    <property type="term" value="F:ATP binding"/>
    <property type="evidence" value="ECO:0007669"/>
    <property type="project" value="UniProtKB-KW"/>
</dbReference>
<keyword evidence="7" id="KW-1185">Reference proteome</keyword>
<evidence type="ECO:0000313" key="7">
    <source>
        <dbReference type="Proteomes" id="UP000245207"/>
    </source>
</evidence>
<dbReference type="Pfam" id="PF01068">
    <property type="entry name" value="DNA_ligase_A_M"/>
    <property type="match status" value="1"/>
</dbReference>
<comment type="caution">
    <text evidence="6">The sequence shown here is derived from an EMBL/GenBank/DDBJ whole genome shotgun (WGS) entry which is preliminary data.</text>
</comment>
<dbReference type="GO" id="GO:0003910">
    <property type="term" value="F:DNA ligase (ATP) activity"/>
    <property type="evidence" value="ECO:0007669"/>
    <property type="project" value="InterPro"/>
</dbReference>
<dbReference type="EMBL" id="PKPP01009175">
    <property type="protein sequence ID" value="PWA48888.1"/>
    <property type="molecule type" value="Genomic_DNA"/>
</dbReference>
<dbReference type="GO" id="GO:0006273">
    <property type="term" value="P:lagging strand elongation"/>
    <property type="evidence" value="ECO:0007669"/>
    <property type="project" value="TreeGrafter"/>
</dbReference>